<protein>
    <submittedName>
        <fullName evidence="2">Uncharacterized protein</fullName>
    </submittedName>
</protein>
<organism evidence="2 3">
    <name type="scientific">Daphnia magna</name>
    <dbReference type="NCBI Taxonomy" id="35525"/>
    <lineage>
        <taxon>Eukaryota</taxon>
        <taxon>Metazoa</taxon>
        <taxon>Ecdysozoa</taxon>
        <taxon>Arthropoda</taxon>
        <taxon>Crustacea</taxon>
        <taxon>Branchiopoda</taxon>
        <taxon>Diplostraca</taxon>
        <taxon>Cladocera</taxon>
        <taxon>Anomopoda</taxon>
        <taxon>Daphniidae</taxon>
        <taxon>Daphnia</taxon>
    </lineage>
</organism>
<evidence type="ECO:0000313" key="3">
    <source>
        <dbReference type="Proteomes" id="UP001234178"/>
    </source>
</evidence>
<reference evidence="2 3" key="1">
    <citation type="journal article" date="2023" name="Nucleic Acids Res.">
        <title>The hologenome of Daphnia magna reveals possible DNA methylation and microbiome-mediated evolution of the host genome.</title>
        <authorList>
            <person name="Chaturvedi A."/>
            <person name="Li X."/>
            <person name="Dhandapani V."/>
            <person name="Marshall H."/>
            <person name="Kissane S."/>
            <person name="Cuenca-Cambronero M."/>
            <person name="Asole G."/>
            <person name="Calvet F."/>
            <person name="Ruiz-Romero M."/>
            <person name="Marangio P."/>
            <person name="Guigo R."/>
            <person name="Rago D."/>
            <person name="Mirbahai L."/>
            <person name="Eastwood N."/>
            <person name="Colbourne J.K."/>
            <person name="Zhou J."/>
            <person name="Mallon E."/>
            <person name="Orsini L."/>
        </authorList>
    </citation>
    <scope>NUCLEOTIDE SEQUENCE [LARGE SCALE GENOMIC DNA]</scope>
    <source>
        <strain evidence="2">LRV0_1</strain>
    </source>
</reference>
<gene>
    <name evidence="2" type="ORF">OUZ56_018603</name>
</gene>
<proteinExistence type="predicted"/>
<sequence length="69" mass="8275">MERWRLPCHKLLFVLVFQFEPTRQVRGTLQETLYLKLGCLEYDIALRIMVQMENTMLVINLSQNYLQGQ</sequence>
<evidence type="ECO:0000313" key="2">
    <source>
        <dbReference type="EMBL" id="KAK4009491.1"/>
    </source>
</evidence>
<keyword evidence="1" id="KW-0732">Signal</keyword>
<feature type="chain" id="PRO_5046143737" evidence="1">
    <location>
        <begin position="28"/>
        <end position="69"/>
    </location>
</feature>
<keyword evidence="3" id="KW-1185">Reference proteome</keyword>
<accession>A0ABQ9Z9D4</accession>
<feature type="signal peptide" evidence="1">
    <location>
        <begin position="1"/>
        <end position="27"/>
    </location>
</feature>
<name>A0ABQ9Z9D4_9CRUS</name>
<dbReference type="Proteomes" id="UP001234178">
    <property type="component" value="Unassembled WGS sequence"/>
</dbReference>
<comment type="caution">
    <text evidence="2">The sequence shown here is derived from an EMBL/GenBank/DDBJ whole genome shotgun (WGS) entry which is preliminary data.</text>
</comment>
<dbReference type="EMBL" id="JAOYFB010000003">
    <property type="protein sequence ID" value="KAK4009491.1"/>
    <property type="molecule type" value="Genomic_DNA"/>
</dbReference>
<evidence type="ECO:0000256" key="1">
    <source>
        <dbReference type="SAM" id="SignalP"/>
    </source>
</evidence>